<dbReference type="InterPro" id="IPR057038">
    <property type="entry name" value="FBX41/ZN365_Znf-C2H2"/>
</dbReference>
<feature type="compositionally biased region" description="Polar residues" evidence="4">
    <location>
        <begin position="955"/>
        <end position="972"/>
    </location>
</feature>
<keyword evidence="2 3" id="KW-0175">Coiled coil</keyword>
<evidence type="ECO:0000259" key="5">
    <source>
        <dbReference type="Pfam" id="PF12937"/>
    </source>
</evidence>
<feature type="region of interest" description="Disordered" evidence="4">
    <location>
        <begin position="955"/>
        <end position="1055"/>
    </location>
</feature>
<feature type="domain" description="F-box" evidence="5">
    <location>
        <begin position="1432"/>
        <end position="1469"/>
    </location>
</feature>
<feature type="compositionally biased region" description="Basic and acidic residues" evidence="4">
    <location>
        <begin position="167"/>
        <end position="178"/>
    </location>
</feature>
<feature type="compositionally biased region" description="Basic residues" evidence="4">
    <location>
        <begin position="667"/>
        <end position="678"/>
    </location>
</feature>
<name>A0AAV4C587_9GAST</name>
<feature type="compositionally biased region" description="Polar residues" evidence="4">
    <location>
        <begin position="1267"/>
        <end position="1295"/>
    </location>
</feature>
<evidence type="ECO:0000313" key="7">
    <source>
        <dbReference type="EMBL" id="GFO25859.1"/>
    </source>
</evidence>
<feature type="compositionally biased region" description="Basic and acidic residues" evidence="4">
    <location>
        <begin position="1300"/>
        <end position="1312"/>
    </location>
</feature>
<feature type="compositionally biased region" description="Basic and acidic residues" evidence="4">
    <location>
        <begin position="991"/>
        <end position="1003"/>
    </location>
</feature>
<feature type="compositionally biased region" description="Basic residues" evidence="4">
    <location>
        <begin position="149"/>
        <end position="166"/>
    </location>
</feature>
<feature type="region of interest" description="Disordered" evidence="4">
    <location>
        <begin position="723"/>
        <end position="743"/>
    </location>
</feature>
<feature type="region of interest" description="Disordered" evidence="4">
    <location>
        <begin position="116"/>
        <end position="178"/>
    </location>
</feature>
<feature type="compositionally biased region" description="Basic and acidic residues" evidence="4">
    <location>
        <begin position="1039"/>
        <end position="1055"/>
    </location>
</feature>
<keyword evidence="8" id="KW-1185">Reference proteome</keyword>
<feature type="region of interest" description="Disordered" evidence="4">
    <location>
        <begin position="1267"/>
        <end position="1417"/>
    </location>
</feature>
<evidence type="ECO:0000259" key="6">
    <source>
        <dbReference type="Pfam" id="PF23165"/>
    </source>
</evidence>
<gene>
    <name evidence="7" type="ORF">PoB_005236400</name>
</gene>
<proteinExistence type="predicted"/>
<feature type="coiled-coil region" evidence="3">
    <location>
        <begin position="249"/>
        <end position="328"/>
    </location>
</feature>
<feature type="region of interest" description="Disordered" evidence="4">
    <location>
        <begin position="662"/>
        <end position="682"/>
    </location>
</feature>
<dbReference type="SUPFAM" id="SSF52047">
    <property type="entry name" value="RNI-like"/>
    <property type="match status" value="1"/>
</dbReference>
<dbReference type="InterPro" id="IPR001810">
    <property type="entry name" value="F-box_dom"/>
</dbReference>
<dbReference type="PANTHER" id="PTHR15739">
    <property type="entry name" value="ZINC FINGER PROTEIN"/>
    <property type="match status" value="1"/>
</dbReference>
<comment type="caution">
    <text evidence="7">The sequence shown here is derived from an EMBL/GenBank/DDBJ whole genome shotgun (WGS) entry which is preliminary data.</text>
</comment>
<sequence>MPVNIDIPYRCPNCGDQMKFSTLHELRSHLENEHSYHSSRSRRRVTISDFDGPSTLSNSMSDLGRISPLLHQFHADTYMLEEQLKRSKEEELNNKKHRASSAESLLDIDDGYIPMSKNTRRKWNSPSSKASFRTYGLPSRVSRNLDPHSKKRTNREHSGSKRVLRPHYRDDDHYDDSNPQLDVDKHILEGISHRIKDLSDLKSSFSHTGDKHMAQTLHALSKEVMIERASQQATAESLYSANETLYGVERAAEQRIALQQRVIENLAEELKDKEKRLTSLMQEMDNLREQQTRLKNANVLNTNLDFESKHLQQELSEKQKELDALARNVERSKQFISVDNLKDHIPEKLSHAENTSQSAMQLDNRNNYPNSTKENSFSVFHASANKEPVNSEVQNMSHDLANDDELKSVKQKAQQLEKDRHSLLLEMQSLLETAAVDNEKLRQELHNQEHKLSRMNLDLKSSKHEQAELLGETHELYHQADVGLTKLKMMLKERDRQLSSVSSALEQAREIQQNLVHERDESLKQAAEREGMYRAMLAANSDQLKTMKDALASNQESKHTLEMNLRKVNYKLESKGMEDSHLRQKMENLTSELRKREEKEAKLKSEVQRREEKLKKAKSEMERMTDFLKNTAEKESSARMKLEGFISKLLERAEKAESELRALQKDKPRKSKHYKKRTVGHEKLSAELARSENSAMNFELHPAPDSRHDPEYDSGANLIATYPQESEPGTRPSYTHVPDSIRPQNPFYLHRPRRQTYNNAASMYNSSSVPTFGYDTGAQSTEPWHFFQNTPEVDRMMRNVEKQKYLSSFSTKSLKDSEPARVVVEKDPGHPSPSRRGIEKLLDFSIDDDGIMWERHATPSPHSSLKLLPNSVHNVLNRNVDDTDVGEELSDFVYDDEQKSHEESEDPEHVLTKSKRAKEKPLEIGTQRQNEFGPSGKDDRKMFLVSEPFSISSAVKTNSPKNVEQGGLQNDPQGVKGVLQAKSSDGSPLHKAKEVQRRVEEWTSARSGKNQLMSSAGFDADNMGGDSDFSTSSYASFKRTREPPKNEAGYSKKNEITHVVDVEPVKSTQNESILNASPSARSTIMDKMTYKLNESEPAPVVEEQINVSSQKERLAHKFAGQRLKRSASGQYQDNYTNEINDTKDTPYSLPVEKAPGEKVLLSQAEMSLQEDIKIKKGMPKWQISIIENGAGVQGESIDEDLTFHGQTISQLQQTSQDPVEQAFPEDIKLQRYKDTFLPSLNNDTSTRHPQDLVQVETKDNVAFLGSPEQTASNNIQIHITQNSDTAENAETGTEIESTDEFAKEKPEGDDKQASTLNKAKASYHSSEEMSSSEEEMSAQENGSHKKSALKQESVASVDASTDTDLEKLSQPGHVHRGLSVRKNTPVVRHIYRKKPKKVGRSGVTQESVSSADELDNSEKAQKKAAKDMRVALFHIFSYLETEELLSVSLVCKQWCKTSRHPALWKRVLLHYDRISSKFLFTLSEWCTKTEYLSLKGLRGRGKRAEEDEEEYKAAIRCIWLVSGYCRLLTKLTYNSSMDPIHSQLMWALGGGCPGITSLFVQPLHPCSKTNAMNNKCLLMISQFYRDLQEIGMGGKEFDVGGLMPLVQACQHLRHMTLEHCLPVTADLVTGLCRAGLKQLQTIAITGATVETKALQTLQSNCRQLKKINIKLRPDDFIDDLTNKKEKEKYKKMVKNLEGLRSKAAFAKILYINAASVD</sequence>
<dbReference type="Pfam" id="PF23165">
    <property type="entry name" value="zf-C2H2_FBX41"/>
    <property type="match status" value="1"/>
</dbReference>
<evidence type="ECO:0000256" key="3">
    <source>
        <dbReference type="SAM" id="Coils"/>
    </source>
</evidence>
<feature type="compositionally biased region" description="Basic residues" evidence="4">
    <location>
        <begin position="1389"/>
        <end position="1399"/>
    </location>
</feature>
<dbReference type="InterPro" id="IPR052283">
    <property type="entry name" value="GenomicStab_NeuMorph_Reg"/>
</dbReference>
<organism evidence="7 8">
    <name type="scientific">Plakobranchus ocellatus</name>
    <dbReference type="NCBI Taxonomy" id="259542"/>
    <lineage>
        <taxon>Eukaryota</taxon>
        <taxon>Metazoa</taxon>
        <taxon>Spiralia</taxon>
        <taxon>Lophotrochozoa</taxon>
        <taxon>Mollusca</taxon>
        <taxon>Gastropoda</taxon>
        <taxon>Heterobranchia</taxon>
        <taxon>Euthyneura</taxon>
        <taxon>Panpulmonata</taxon>
        <taxon>Sacoglossa</taxon>
        <taxon>Placobranchoidea</taxon>
        <taxon>Plakobranchidae</taxon>
        <taxon>Plakobranchus</taxon>
    </lineage>
</organism>
<dbReference type="Gene3D" id="3.80.10.10">
    <property type="entry name" value="Ribonuclease Inhibitor"/>
    <property type="match status" value="1"/>
</dbReference>
<keyword evidence="1" id="KW-0597">Phosphoprotein</keyword>
<feature type="compositionally biased region" description="Basic and acidic residues" evidence="4">
    <location>
        <begin position="896"/>
        <end position="911"/>
    </location>
</feature>
<dbReference type="Pfam" id="PF12937">
    <property type="entry name" value="F-box-like"/>
    <property type="match status" value="1"/>
</dbReference>
<protein>
    <submittedName>
        <fullName evidence="7">F-box only protein 41</fullName>
    </submittedName>
</protein>
<evidence type="ECO:0000256" key="1">
    <source>
        <dbReference type="ARBA" id="ARBA00022553"/>
    </source>
</evidence>
<dbReference type="Proteomes" id="UP000735302">
    <property type="component" value="Unassembled WGS sequence"/>
</dbReference>
<feature type="region of interest" description="Disordered" evidence="4">
    <location>
        <begin position="895"/>
        <end position="940"/>
    </location>
</feature>
<feature type="compositionally biased region" description="Polar residues" evidence="4">
    <location>
        <begin position="1004"/>
        <end position="1014"/>
    </location>
</feature>
<evidence type="ECO:0000313" key="8">
    <source>
        <dbReference type="Proteomes" id="UP000735302"/>
    </source>
</evidence>
<dbReference type="CDD" id="cd22109">
    <property type="entry name" value="F-box_FBXO41"/>
    <property type="match status" value="1"/>
</dbReference>
<feature type="coiled-coil region" evidence="3">
    <location>
        <begin position="406"/>
        <end position="458"/>
    </location>
</feature>
<evidence type="ECO:0000256" key="2">
    <source>
        <dbReference type="ARBA" id="ARBA00023054"/>
    </source>
</evidence>
<accession>A0AAV4C587</accession>
<reference evidence="7 8" key="1">
    <citation type="journal article" date="2021" name="Elife">
        <title>Chloroplast acquisition without the gene transfer in kleptoplastic sea slugs, Plakobranchus ocellatus.</title>
        <authorList>
            <person name="Maeda T."/>
            <person name="Takahashi S."/>
            <person name="Yoshida T."/>
            <person name="Shimamura S."/>
            <person name="Takaki Y."/>
            <person name="Nagai Y."/>
            <person name="Toyoda A."/>
            <person name="Suzuki Y."/>
            <person name="Arimoto A."/>
            <person name="Ishii H."/>
            <person name="Satoh N."/>
            <person name="Nishiyama T."/>
            <person name="Hasebe M."/>
            <person name="Maruyama T."/>
            <person name="Minagawa J."/>
            <person name="Obokata J."/>
            <person name="Shigenobu S."/>
        </authorList>
    </citation>
    <scope>NUCLEOTIDE SEQUENCE [LARGE SCALE GENOMIC DNA]</scope>
</reference>
<dbReference type="SUPFAM" id="SSF81383">
    <property type="entry name" value="F-box domain"/>
    <property type="match status" value="1"/>
</dbReference>
<dbReference type="EMBL" id="BLXT01005777">
    <property type="protein sequence ID" value="GFO25859.1"/>
    <property type="molecule type" value="Genomic_DNA"/>
</dbReference>
<dbReference type="PANTHER" id="PTHR15739:SF2">
    <property type="entry name" value="PROTEIN ZNF365"/>
    <property type="match status" value="1"/>
</dbReference>
<dbReference type="InterPro" id="IPR032675">
    <property type="entry name" value="LRR_dom_sf"/>
</dbReference>
<feature type="domain" description="FBX41/ZN365 C2H2-type zinc finger" evidence="6">
    <location>
        <begin position="7"/>
        <end position="36"/>
    </location>
</feature>
<dbReference type="InterPro" id="IPR036047">
    <property type="entry name" value="F-box-like_dom_sf"/>
</dbReference>
<evidence type="ECO:0000256" key="4">
    <source>
        <dbReference type="SAM" id="MobiDB-lite"/>
    </source>
</evidence>